<sequence>MVWHRWKPTSPTDKNKQAMFPSDINYFTFSPRLKSLDLPPQRTPIWFRQFANLKQGFPRGSRVKLRQFTVFS</sequence>
<dbReference type="RefSeq" id="XP_002836625.1">
    <property type="nucleotide sequence ID" value="XM_002836579.1"/>
</dbReference>
<keyword evidence="2" id="KW-1185">Reference proteome</keyword>
<dbReference type="KEGG" id="tml:GSTUM_00002869001"/>
<organism evidence="1 2">
    <name type="scientific">Tuber melanosporum (strain Mel28)</name>
    <name type="common">Perigord black truffle</name>
    <dbReference type="NCBI Taxonomy" id="656061"/>
    <lineage>
        <taxon>Eukaryota</taxon>
        <taxon>Fungi</taxon>
        <taxon>Dikarya</taxon>
        <taxon>Ascomycota</taxon>
        <taxon>Pezizomycotina</taxon>
        <taxon>Pezizomycetes</taxon>
        <taxon>Pezizales</taxon>
        <taxon>Tuberaceae</taxon>
        <taxon>Tuber</taxon>
    </lineage>
</organism>
<name>D5G8H3_TUBMM</name>
<dbReference type="GeneID" id="9186035"/>
<proteinExistence type="predicted"/>
<dbReference type="InParanoid" id="D5G8H3"/>
<accession>D5G8H3</accession>
<dbReference type="EMBL" id="FN430043">
    <property type="protein sequence ID" value="CAZ80816.1"/>
    <property type="molecule type" value="Genomic_DNA"/>
</dbReference>
<dbReference type="Proteomes" id="UP000006911">
    <property type="component" value="Unassembled WGS sequence"/>
</dbReference>
<dbReference type="HOGENOM" id="CLU_2724041_0_0_1"/>
<reference evidence="1 2" key="1">
    <citation type="journal article" date="2010" name="Nature">
        <title>Perigord black truffle genome uncovers evolutionary origins and mechanisms of symbiosis.</title>
        <authorList>
            <person name="Martin F."/>
            <person name="Kohler A."/>
            <person name="Murat C."/>
            <person name="Balestrini R."/>
            <person name="Coutinho P.M."/>
            <person name="Jaillon O."/>
            <person name="Montanini B."/>
            <person name="Morin E."/>
            <person name="Noel B."/>
            <person name="Percudani R."/>
            <person name="Porcel B."/>
            <person name="Rubini A."/>
            <person name="Amicucci A."/>
            <person name="Amselem J."/>
            <person name="Anthouard V."/>
            <person name="Arcioni S."/>
            <person name="Artiguenave F."/>
            <person name="Aury J.M."/>
            <person name="Ballario P."/>
            <person name="Bolchi A."/>
            <person name="Brenna A."/>
            <person name="Brun A."/>
            <person name="Buee M."/>
            <person name="Cantarel B."/>
            <person name="Chevalier G."/>
            <person name="Couloux A."/>
            <person name="Da Silva C."/>
            <person name="Denoeud F."/>
            <person name="Duplessis S."/>
            <person name="Ghignone S."/>
            <person name="Hilselberger B."/>
            <person name="Iotti M."/>
            <person name="Marcais B."/>
            <person name="Mello A."/>
            <person name="Miranda M."/>
            <person name="Pacioni G."/>
            <person name="Quesneville H."/>
            <person name="Riccioni C."/>
            <person name="Ruotolo R."/>
            <person name="Splivallo R."/>
            <person name="Stocchi V."/>
            <person name="Tisserant E."/>
            <person name="Viscomi A.R."/>
            <person name="Zambonelli A."/>
            <person name="Zampieri E."/>
            <person name="Henrissat B."/>
            <person name="Lebrun M.H."/>
            <person name="Paolocci F."/>
            <person name="Bonfante P."/>
            <person name="Ottonello S."/>
            <person name="Wincker P."/>
        </authorList>
    </citation>
    <scope>NUCLEOTIDE SEQUENCE [LARGE SCALE GENOMIC DNA]</scope>
    <source>
        <strain evidence="1 2">Mel28</strain>
    </source>
</reference>
<dbReference type="AlphaFoldDB" id="D5G8H3"/>
<evidence type="ECO:0000313" key="1">
    <source>
        <dbReference type="EMBL" id="CAZ80816.1"/>
    </source>
</evidence>
<evidence type="ECO:0000313" key="2">
    <source>
        <dbReference type="Proteomes" id="UP000006911"/>
    </source>
</evidence>
<gene>
    <name evidence="1" type="ORF">GSTUM_00002869001</name>
</gene>
<protein>
    <submittedName>
        <fullName evidence="1">(Perigord truffle) hypothetical protein</fullName>
    </submittedName>
</protein>